<dbReference type="Pfam" id="PF00067">
    <property type="entry name" value="p450"/>
    <property type="match status" value="1"/>
</dbReference>
<keyword evidence="6" id="KW-0503">Monooxygenase</keyword>
<evidence type="ECO:0000256" key="3">
    <source>
        <dbReference type="ARBA" id="ARBA00022723"/>
    </source>
</evidence>
<accession>A0ABV8Q1M3</accession>
<evidence type="ECO:0000256" key="5">
    <source>
        <dbReference type="ARBA" id="ARBA00023004"/>
    </source>
</evidence>
<dbReference type="RefSeq" id="WP_379015093.1">
    <property type="nucleotide sequence ID" value="NZ_JBHSDC010000029.1"/>
</dbReference>
<evidence type="ECO:0000313" key="8">
    <source>
        <dbReference type="Proteomes" id="UP001595906"/>
    </source>
</evidence>
<dbReference type="SUPFAM" id="SSF48264">
    <property type="entry name" value="Cytochrome P450"/>
    <property type="match status" value="1"/>
</dbReference>
<keyword evidence="4" id="KW-0560">Oxidoreductase</keyword>
<dbReference type="InterPro" id="IPR050196">
    <property type="entry name" value="Cytochrome_P450_Monoox"/>
</dbReference>
<protein>
    <submittedName>
        <fullName evidence="7">Cytochrome P450</fullName>
    </submittedName>
</protein>
<evidence type="ECO:0000256" key="1">
    <source>
        <dbReference type="ARBA" id="ARBA00010617"/>
    </source>
</evidence>
<dbReference type="InterPro" id="IPR002401">
    <property type="entry name" value="Cyt_P450_E_grp-I"/>
</dbReference>
<dbReference type="PANTHER" id="PTHR24291:SF50">
    <property type="entry name" value="BIFUNCTIONAL ALBAFLAVENONE MONOOXYGENASE_TERPENE SYNTHASE"/>
    <property type="match status" value="1"/>
</dbReference>
<keyword evidence="2" id="KW-0349">Heme</keyword>
<dbReference type="CDD" id="cd00302">
    <property type="entry name" value="cytochrome_P450"/>
    <property type="match status" value="1"/>
</dbReference>
<dbReference type="PANTHER" id="PTHR24291">
    <property type="entry name" value="CYTOCHROME P450 FAMILY 4"/>
    <property type="match status" value="1"/>
</dbReference>
<evidence type="ECO:0000256" key="2">
    <source>
        <dbReference type="ARBA" id="ARBA00022617"/>
    </source>
</evidence>
<comment type="caution">
    <text evidence="7">The sequence shown here is derived from an EMBL/GenBank/DDBJ whole genome shotgun (WGS) entry which is preliminary data.</text>
</comment>
<evidence type="ECO:0000313" key="7">
    <source>
        <dbReference type="EMBL" id="MFC4233005.1"/>
    </source>
</evidence>
<gene>
    <name evidence="7" type="ORF">ACFOW1_13975</name>
</gene>
<dbReference type="InterPro" id="IPR001128">
    <property type="entry name" value="Cyt_P450"/>
</dbReference>
<keyword evidence="3" id="KW-0479">Metal-binding</keyword>
<reference evidence="8" key="1">
    <citation type="journal article" date="2019" name="Int. J. Syst. Evol. Microbiol.">
        <title>The Global Catalogue of Microorganisms (GCM) 10K type strain sequencing project: providing services to taxonomists for standard genome sequencing and annotation.</title>
        <authorList>
            <consortium name="The Broad Institute Genomics Platform"/>
            <consortium name="The Broad Institute Genome Sequencing Center for Infectious Disease"/>
            <person name="Wu L."/>
            <person name="Ma J."/>
        </authorList>
    </citation>
    <scope>NUCLEOTIDE SEQUENCE [LARGE SCALE GENOMIC DNA]</scope>
    <source>
        <strain evidence="8">CECT 8010</strain>
    </source>
</reference>
<name>A0ABV8Q1M3_9BACT</name>
<dbReference type="Gene3D" id="1.10.630.10">
    <property type="entry name" value="Cytochrome P450"/>
    <property type="match status" value="1"/>
</dbReference>
<dbReference type="PRINTS" id="PR00463">
    <property type="entry name" value="EP450I"/>
</dbReference>
<sequence length="433" mass="49266">MLKNPLKAIYQMVESYGDIFAFKIGNMRSIIFLNHPDYVKHVLKDNVDNYSRGKALKMSTTGLEEMLGNGIFMSEGNDWEFQHKLLKNLFSPTAIESTLPILHDEIDQFITKWSNVIANSPIVNIEYDIHLLMLRIMLRSHVCNNYPFNYKEVFDTYNARIEASSWNVGAVSEAKSFFLKPLGINYTYKKHQLQIDKLNSFSDKLVQELLNGEFEPIGLFALMLSEFKEGRVTEKDIRDQLFNFLLAGFETTATAISWLLYNIVAQPNLQALLKNELKVAATSKDALLKQPSFLQLAIKESLRLYAPVWSTARVAVNDDVIGGKFIKAKSIVVVNSYALHRHKLFWPSGDRFDISNFEKDNFKGKTFAYIPYSQGKRICLGMALADYQIQTITSALLKAFHFETTSNKAPEIKANIIIKASPSLQLKISKASE</sequence>
<evidence type="ECO:0000256" key="4">
    <source>
        <dbReference type="ARBA" id="ARBA00023002"/>
    </source>
</evidence>
<organism evidence="7 8">
    <name type="scientific">Parasediminibacterium paludis</name>
    <dbReference type="NCBI Taxonomy" id="908966"/>
    <lineage>
        <taxon>Bacteria</taxon>
        <taxon>Pseudomonadati</taxon>
        <taxon>Bacteroidota</taxon>
        <taxon>Chitinophagia</taxon>
        <taxon>Chitinophagales</taxon>
        <taxon>Chitinophagaceae</taxon>
        <taxon>Parasediminibacterium</taxon>
    </lineage>
</organism>
<keyword evidence="5" id="KW-0408">Iron</keyword>
<comment type="similarity">
    <text evidence="1">Belongs to the cytochrome P450 family.</text>
</comment>
<dbReference type="InterPro" id="IPR036396">
    <property type="entry name" value="Cyt_P450_sf"/>
</dbReference>
<proteinExistence type="inferred from homology"/>
<dbReference type="Proteomes" id="UP001595906">
    <property type="component" value="Unassembled WGS sequence"/>
</dbReference>
<dbReference type="PRINTS" id="PR00385">
    <property type="entry name" value="P450"/>
</dbReference>
<keyword evidence="8" id="KW-1185">Reference proteome</keyword>
<dbReference type="EMBL" id="JBHSDC010000029">
    <property type="protein sequence ID" value="MFC4233005.1"/>
    <property type="molecule type" value="Genomic_DNA"/>
</dbReference>
<evidence type="ECO:0000256" key="6">
    <source>
        <dbReference type="ARBA" id="ARBA00023033"/>
    </source>
</evidence>